<gene>
    <name evidence="2" type="ORF">F4148_05675</name>
</gene>
<keyword evidence="1" id="KW-0812">Transmembrane</keyword>
<keyword evidence="1" id="KW-0472">Membrane</keyword>
<reference evidence="2" key="1">
    <citation type="submission" date="2019-09" db="EMBL/GenBank/DDBJ databases">
        <title>Characterisation of the sponge microbiome using genome-centric metagenomics.</title>
        <authorList>
            <person name="Engelberts J.P."/>
            <person name="Robbins S.J."/>
            <person name="De Goeij J.M."/>
            <person name="Aranda M."/>
            <person name="Bell S.C."/>
            <person name="Webster N.S."/>
        </authorList>
    </citation>
    <scope>NUCLEOTIDE SEQUENCE</scope>
    <source>
        <strain evidence="2">SB0675_bin_29</strain>
    </source>
</reference>
<feature type="transmembrane region" description="Helical" evidence="1">
    <location>
        <begin position="46"/>
        <end position="62"/>
    </location>
</feature>
<accession>A0A6B1G1Y7</accession>
<keyword evidence="1" id="KW-1133">Transmembrane helix</keyword>
<name>A0A6B1G1Y7_9CHLR</name>
<dbReference type="EMBL" id="VYDA01000217">
    <property type="protein sequence ID" value="MYH61255.1"/>
    <property type="molecule type" value="Genomic_DNA"/>
</dbReference>
<protein>
    <submittedName>
        <fullName evidence="2">Uncharacterized protein</fullName>
    </submittedName>
</protein>
<evidence type="ECO:0000313" key="2">
    <source>
        <dbReference type="EMBL" id="MYH61255.1"/>
    </source>
</evidence>
<evidence type="ECO:0000256" key="1">
    <source>
        <dbReference type="SAM" id="Phobius"/>
    </source>
</evidence>
<organism evidence="2">
    <name type="scientific">Caldilineaceae bacterium SB0675_bin_29</name>
    <dbReference type="NCBI Taxonomy" id="2605266"/>
    <lineage>
        <taxon>Bacteria</taxon>
        <taxon>Bacillati</taxon>
        <taxon>Chloroflexota</taxon>
        <taxon>Caldilineae</taxon>
        <taxon>Caldilineales</taxon>
        <taxon>Caldilineaceae</taxon>
    </lineage>
</organism>
<feature type="transmembrane region" description="Helical" evidence="1">
    <location>
        <begin position="14"/>
        <end position="34"/>
    </location>
</feature>
<sequence length="162" mass="18310">MKSTGPLRSILHRFIWPALLIIISLGVLGAFWQVANARSYTNLESYFLQISVALVGIAASFYSGRLSVREAGCEIIKPHVRSAFRRLVSLYRSISEVGRIIERSRNSESLDNYKVIHAELKGIVFWQLVTADDALEDWKDIVPEEVQELDRKLSADDATEES</sequence>
<proteinExistence type="predicted"/>
<dbReference type="AlphaFoldDB" id="A0A6B1G1Y7"/>
<comment type="caution">
    <text evidence="2">The sequence shown here is derived from an EMBL/GenBank/DDBJ whole genome shotgun (WGS) entry which is preliminary data.</text>
</comment>